<dbReference type="EMBL" id="MF001358">
    <property type="protein sequence ID" value="ASZ76829.1"/>
    <property type="molecule type" value="Genomic_DNA"/>
</dbReference>
<dbReference type="Pfam" id="PF13392">
    <property type="entry name" value="HNH_3"/>
    <property type="match status" value="1"/>
</dbReference>
<keyword evidence="2" id="KW-0378">Hydrolase</keyword>
<name>A0A249XXY1_9CAUD</name>
<feature type="domain" description="HNH nuclease" evidence="1">
    <location>
        <begin position="51"/>
        <end position="99"/>
    </location>
</feature>
<organism evidence="2 3">
    <name type="scientific">Enterococcus phage EF1</name>
    <dbReference type="NCBI Taxonomy" id="2025813"/>
    <lineage>
        <taxon>Viruses</taxon>
        <taxon>Duplodnaviria</taxon>
        <taxon>Heunggongvirae</taxon>
        <taxon>Uroviricota</taxon>
        <taxon>Caudoviricetes</taxon>
    </lineage>
</organism>
<dbReference type="SMART" id="SM00507">
    <property type="entry name" value="HNHc"/>
    <property type="match status" value="1"/>
</dbReference>
<evidence type="ECO:0000313" key="3">
    <source>
        <dbReference type="Proteomes" id="UP000260005"/>
    </source>
</evidence>
<evidence type="ECO:0000313" key="2">
    <source>
        <dbReference type="EMBL" id="ASZ76829.1"/>
    </source>
</evidence>
<protein>
    <submittedName>
        <fullName evidence="2">HNH homing endonuclease</fullName>
    </submittedName>
</protein>
<evidence type="ECO:0000259" key="1">
    <source>
        <dbReference type="SMART" id="SM00507"/>
    </source>
</evidence>
<keyword evidence="3" id="KW-1185">Reference proteome</keyword>
<keyword evidence="2" id="KW-0540">Nuclease</keyword>
<dbReference type="InterPro" id="IPR003615">
    <property type="entry name" value="HNH_nuc"/>
</dbReference>
<dbReference type="Gene3D" id="3.90.75.20">
    <property type="match status" value="1"/>
</dbReference>
<dbReference type="InterPro" id="IPR044925">
    <property type="entry name" value="His-Me_finger_sf"/>
</dbReference>
<dbReference type="Proteomes" id="UP000260005">
    <property type="component" value="Segment"/>
</dbReference>
<proteinExistence type="predicted"/>
<dbReference type="GO" id="GO:0004519">
    <property type="term" value="F:endonuclease activity"/>
    <property type="evidence" value="ECO:0007669"/>
    <property type="project" value="UniProtKB-KW"/>
</dbReference>
<sequence length="163" mass="18543">MLYDIDGYNGDYKVDREGNVWSFKMTKPKILATWSGTTSPYKQVQLSRNGKLKKYLVHRLIAETLIPNPNNLPQVNHIDGNCLNNCVENLEWVSPQENINKSYETSGIGSTRNFRKVELFQNSVSLGIYGSVKEACRKAQELGASFTSLEKYRKTGDFEIKNV</sequence>
<accession>A0A249XXY1</accession>
<keyword evidence="2" id="KW-0255">Endonuclease</keyword>
<reference evidence="2 3" key="1">
    <citation type="submission" date="2017-04" db="EMBL/GenBank/DDBJ databases">
        <title>Complete Genome Sequence of Lytic Bacteriophage EF1 Infecting Enterococcus faecalis Isolates.</title>
        <authorList>
            <person name="Kim D."/>
            <person name="Kim Y.J."/>
            <person name="Han B.K."/>
            <person name="Kim H."/>
        </authorList>
    </citation>
    <scope>NUCLEOTIDE SEQUENCE [LARGE SCALE GENOMIC DNA]</scope>
</reference>
<dbReference type="SUPFAM" id="SSF54060">
    <property type="entry name" value="His-Me finger endonucleases"/>
    <property type="match status" value="1"/>
</dbReference>